<evidence type="ECO:0000256" key="6">
    <source>
        <dbReference type="ARBA" id="ARBA00023004"/>
    </source>
</evidence>
<dbReference type="SUPFAM" id="SSF51556">
    <property type="entry name" value="Metallo-dependent hydrolases"/>
    <property type="match status" value="1"/>
</dbReference>
<dbReference type="InterPro" id="IPR011059">
    <property type="entry name" value="Metal-dep_hydrolase_composite"/>
</dbReference>
<dbReference type="RefSeq" id="WP_013139375.1">
    <property type="nucleotide sequence ID" value="NC_014168.1"/>
</dbReference>
<comment type="subcellular location">
    <subcellularLocation>
        <location evidence="7">Cytoplasm</location>
    </subcellularLocation>
</comment>
<reference evidence="9 10" key="1">
    <citation type="journal article" date="2010" name="Stand. Genomic Sci.">
        <title>Complete genome sequence of Segniliparus rotundus type strain (CDC 1076).</title>
        <authorList>
            <person name="Sikorski J."/>
            <person name="Lapidus A."/>
            <person name="Copeland A."/>
            <person name="Misra M."/>
            <person name="Glavina Del Rio T."/>
            <person name="Nolan M."/>
            <person name="Lucas S."/>
            <person name="Chen F."/>
            <person name="Tice H."/>
            <person name="Cheng J.F."/>
            <person name="Jando M."/>
            <person name="Schneider S."/>
            <person name="Bruce D."/>
            <person name="Goodwin L."/>
            <person name="Pitluck S."/>
            <person name="Liolios K."/>
            <person name="Mikhailova N."/>
            <person name="Pati A."/>
            <person name="Ivanova N."/>
            <person name="Mavromatis K."/>
            <person name="Chen A."/>
            <person name="Palaniappan K."/>
            <person name="Chertkov O."/>
            <person name="Land M."/>
            <person name="Hauser L."/>
            <person name="Chang Y.J."/>
            <person name="Jeffries C.D."/>
            <person name="Brettin T."/>
            <person name="Detter J.C."/>
            <person name="Han C."/>
            <person name="Rohde M."/>
            <person name="Goker M."/>
            <person name="Bristow J."/>
            <person name="Eisen J.A."/>
            <person name="Markowitz V."/>
            <person name="Hugenholtz P."/>
            <person name="Kyrpides N.C."/>
            <person name="Klenk H.P."/>
        </authorList>
    </citation>
    <scope>NUCLEOTIDE SEQUENCE [LARGE SCALE GENOMIC DNA]</scope>
    <source>
        <strain evidence="10">ATCC BAA-972 / CDC 1076 / CIP 108378 / DSM 44985 / JCM 13578</strain>
    </source>
</reference>
<dbReference type="Gene3D" id="2.30.40.10">
    <property type="entry name" value="Urease, subunit C, domain 1"/>
    <property type="match status" value="1"/>
</dbReference>
<dbReference type="GO" id="GO:0005737">
    <property type="term" value="C:cytoplasm"/>
    <property type="evidence" value="ECO:0007669"/>
    <property type="project" value="UniProtKB-SubCell"/>
</dbReference>
<feature type="binding site" evidence="7">
    <location>
        <position position="72"/>
    </location>
    <ligand>
        <name>Zn(2+)</name>
        <dbReference type="ChEBI" id="CHEBI:29105"/>
    </ligand>
</feature>
<keyword evidence="3 7" id="KW-0378">Hydrolase</keyword>
<feature type="binding site" evidence="7">
    <location>
        <position position="303"/>
    </location>
    <ligand>
        <name>Fe(3+)</name>
        <dbReference type="ChEBI" id="CHEBI:29034"/>
    </ligand>
</feature>
<feature type="binding site" evidence="7">
    <location>
        <position position="70"/>
    </location>
    <ligand>
        <name>Fe(3+)</name>
        <dbReference type="ChEBI" id="CHEBI:29034"/>
    </ligand>
</feature>
<dbReference type="InterPro" id="IPR032466">
    <property type="entry name" value="Metal_Hydrolase"/>
</dbReference>
<dbReference type="HAMAP" id="MF_00372">
    <property type="entry name" value="HutI"/>
    <property type="match status" value="1"/>
</dbReference>
<dbReference type="GO" id="GO:0050480">
    <property type="term" value="F:imidazolonepropionase activity"/>
    <property type="evidence" value="ECO:0007669"/>
    <property type="project" value="UniProtKB-UniRule"/>
</dbReference>
<dbReference type="AlphaFoldDB" id="D6ZBH3"/>
<keyword evidence="2 7" id="KW-0479">Metal-binding</keyword>
<dbReference type="GO" id="GO:0019557">
    <property type="term" value="P:L-histidine catabolic process to glutamate and formate"/>
    <property type="evidence" value="ECO:0007669"/>
    <property type="project" value="UniProtKB-UniPathway"/>
</dbReference>
<feature type="binding site" evidence="7">
    <location>
        <position position="303"/>
    </location>
    <ligand>
        <name>Zn(2+)</name>
        <dbReference type="ChEBI" id="CHEBI:29105"/>
    </ligand>
</feature>
<dbReference type="STRING" id="640132.Srot_2486"/>
<feature type="binding site" evidence="7">
    <location>
        <position position="307"/>
    </location>
    <ligand>
        <name>N-formimidoyl-L-glutamate</name>
        <dbReference type="ChEBI" id="CHEBI:58928"/>
    </ligand>
</feature>
<dbReference type="InterPro" id="IPR005920">
    <property type="entry name" value="HutI"/>
</dbReference>
<accession>D6ZBH3</accession>
<dbReference type="OrthoDB" id="9776455at2"/>
<sequence>MSVVYENIGELVTNDPEQGDGSALGILHDAALVTSGGRVLWVGPQACAPDADRRVDVEGACVIPGFVDSHAHLVFAGDRSAEFAARMSGEEYDGGGIATTVAATRAADDSVLADNVDRLAAELHRGGVTTFETKSGYGLAIEHEVRSLRIARQFTPETTFLGAHVVPAEHRGDRDGYVRLVAGDMLAACAPHARWIDVFCDRGAFDIDETRFILEAGAQAGLLPRLHAGQLAHGGGVRLAVELRAASVDHCTHTSDLDVQALAAASDTTVATLLPGAEFSTRAPWPDGRRLIDAGVVVALATDCNPGSSYTSSMAFCIALAVRDMRLTPAEAVWAATAGGAKALRRDDIGGLSPGKRADFVQLAAPSHIHLAYRPGVPLVRDVVKDGRSCRCEPHRV</sequence>
<dbReference type="GO" id="GO:0019556">
    <property type="term" value="P:L-histidine catabolic process to glutamate and formamide"/>
    <property type="evidence" value="ECO:0007669"/>
    <property type="project" value="UniProtKB-UniRule"/>
</dbReference>
<feature type="binding site" evidence="7">
    <location>
        <position position="164"/>
    </location>
    <ligand>
        <name>4-imidazolone-5-propanoate</name>
        <dbReference type="ChEBI" id="CHEBI:77893"/>
    </ligand>
</feature>
<keyword evidence="10" id="KW-1185">Reference proteome</keyword>
<comment type="function">
    <text evidence="7">Catalyzes the hydrolytic cleavage of the carbon-nitrogen bond in imidazolone-5-propanoate to yield N-formimidoyl-L-glutamate. It is the third step in the universal histidine degradation pathway.</text>
</comment>
<dbReference type="UniPathway" id="UPA00379">
    <property type="reaction ID" value="UER00551"/>
</dbReference>
<gene>
    <name evidence="7" type="primary">hutI</name>
    <name evidence="9" type="ordered locus">Srot_2486</name>
</gene>
<keyword evidence="4 7" id="KW-0369">Histidine metabolism</keyword>
<keyword evidence="5 7" id="KW-0862">Zinc</keyword>
<dbReference type="PANTHER" id="PTHR42752:SF1">
    <property type="entry name" value="IMIDAZOLONEPROPIONASE-RELATED"/>
    <property type="match status" value="1"/>
</dbReference>
<dbReference type="NCBIfam" id="TIGR01224">
    <property type="entry name" value="hutI"/>
    <property type="match status" value="1"/>
</dbReference>
<comment type="catalytic activity">
    <reaction evidence="7">
        <text>4-imidazolone-5-propanoate + H2O = N-formimidoyl-L-glutamate</text>
        <dbReference type="Rhea" id="RHEA:23660"/>
        <dbReference type="ChEBI" id="CHEBI:15377"/>
        <dbReference type="ChEBI" id="CHEBI:58928"/>
        <dbReference type="ChEBI" id="CHEBI:77893"/>
        <dbReference type="EC" id="3.5.2.7"/>
    </reaction>
</comment>
<evidence type="ECO:0000259" key="8">
    <source>
        <dbReference type="Pfam" id="PF01979"/>
    </source>
</evidence>
<dbReference type="SUPFAM" id="SSF51338">
    <property type="entry name" value="Composite domain of metallo-dependent hydrolases"/>
    <property type="match status" value="2"/>
</dbReference>
<dbReference type="GO" id="GO:0005506">
    <property type="term" value="F:iron ion binding"/>
    <property type="evidence" value="ECO:0007669"/>
    <property type="project" value="UniProtKB-UniRule"/>
</dbReference>
<evidence type="ECO:0000256" key="4">
    <source>
        <dbReference type="ARBA" id="ARBA00022808"/>
    </source>
</evidence>
<evidence type="ECO:0000256" key="3">
    <source>
        <dbReference type="ARBA" id="ARBA00022801"/>
    </source>
</evidence>
<dbReference type="InterPro" id="IPR006680">
    <property type="entry name" value="Amidohydro-rel"/>
</dbReference>
<dbReference type="PANTHER" id="PTHR42752">
    <property type="entry name" value="IMIDAZOLONEPROPIONASE"/>
    <property type="match status" value="1"/>
</dbReference>
<name>D6ZBH3_SEGRD</name>
<feature type="binding site" evidence="7">
    <location>
        <position position="227"/>
    </location>
    <ligand>
        <name>Fe(3+)</name>
        <dbReference type="ChEBI" id="CHEBI:29034"/>
    </ligand>
</feature>
<evidence type="ECO:0000256" key="7">
    <source>
        <dbReference type="HAMAP-Rule" id="MF_00372"/>
    </source>
</evidence>
<organism evidence="9 10">
    <name type="scientific">Segniliparus rotundus (strain ATCC BAA-972 / CDC 1076 / CIP 108378 / DSM 44985 / JCM 13578)</name>
    <dbReference type="NCBI Taxonomy" id="640132"/>
    <lineage>
        <taxon>Bacteria</taxon>
        <taxon>Bacillati</taxon>
        <taxon>Actinomycetota</taxon>
        <taxon>Actinomycetes</taxon>
        <taxon>Mycobacteriales</taxon>
        <taxon>Segniliparaceae</taxon>
        <taxon>Segniliparus</taxon>
    </lineage>
</organism>
<feature type="binding site" evidence="7">
    <location>
        <position position="308"/>
    </location>
    <ligand>
        <name>4-imidazolone-5-propanoate</name>
        <dbReference type="ChEBI" id="CHEBI:77893"/>
    </ligand>
</feature>
<evidence type="ECO:0000313" key="9">
    <source>
        <dbReference type="EMBL" id="ADG98925.1"/>
    </source>
</evidence>
<comment type="pathway">
    <text evidence="7">Amino-acid degradation; L-histidine degradation into L-glutamate; N-formimidoyl-L-glutamate from L-histidine: step 3/3.</text>
</comment>
<feature type="binding site" evidence="7">
    <location>
        <position position="227"/>
    </location>
    <ligand>
        <name>Zn(2+)</name>
        <dbReference type="ChEBI" id="CHEBI:29105"/>
    </ligand>
</feature>
<feature type="domain" description="Amidohydrolase-related" evidence="8">
    <location>
        <begin position="62"/>
        <end position="365"/>
    </location>
</feature>
<dbReference type="HOGENOM" id="CLU_041647_1_0_11"/>
<dbReference type="GO" id="GO:0008270">
    <property type="term" value="F:zinc ion binding"/>
    <property type="evidence" value="ECO:0007669"/>
    <property type="project" value="UniProtKB-UniRule"/>
</dbReference>
<feature type="binding site" evidence="7">
    <location>
        <position position="137"/>
    </location>
    <ligand>
        <name>4-imidazolone-5-propanoate</name>
        <dbReference type="ChEBI" id="CHEBI:77893"/>
    </ligand>
</feature>
<evidence type="ECO:0000313" key="10">
    <source>
        <dbReference type="Proteomes" id="UP000002247"/>
    </source>
</evidence>
<comment type="cofactor">
    <cofactor evidence="7">
        <name>Zn(2+)</name>
        <dbReference type="ChEBI" id="CHEBI:29105"/>
    </cofactor>
    <cofactor evidence="7">
        <name>Fe(3+)</name>
        <dbReference type="ChEBI" id="CHEBI:29034"/>
    </cofactor>
    <text evidence="7">Binds 1 zinc or iron ion per subunit.</text>
</comment>
<dbReference type="Pfam" id="PF01979">
    <property type="entry name" value="Amidohydro_1"/>
    <property type="match status" value="1"/>
</dbReference>
<protein>
    <recommendedName>
        <fullName evidence="1 7">Imidazolonepropionase</fullName>
        <ecNumber evidence="1 7">3.5.2.7</ecNumber>
    </recommendedName>
    <alternativeName>
        <fullName evidence="7">Imidazolone-5-propionate hydrolase</fullName>
    </alternativeName>
</protein>
<dbReference type="Gene3D" id="3.20.20.140">
    <property type="entry name" value="Metal-dependent hydrolases"/>
    <property type="match status" value="1"/>
</dbReference>
<feature type="binding site" evidence="7">
    <location>
        <position position="70"/>
    </location>
    <ligand>
        <name>Zn(2+)</name>
        <dbReference type="ChEBI" id="CHEBI:29105"/>
    </ligand>
</feature>
<keyword evidence="7" id="KW-0963">Cytoplasm</keyword>
<proteinExistence type="inferred from homology"/>
<dbReference type="EMBL" id="CP001958">
    <property type="protein sequence ID" value="ADG98925.1"/>
    <property type="molecule type" value="Genomic_DNA"/>
</dbReference>
<evidence type="ECO:0000256" key="2">
    <source>
        <dbReference type="ARBA" id="ARBA00022723"/>
    </source>
</evidence>
<keyword evidence="6 7" id="KW-0408">Iron</keyword>
<dbReference type="eggNOG" id="COG1228">
    <property type="taxonomic scope" value="Bacteria"/>
</dbReference>
<dbReference type="EC" id="3.5.2.7" evidence="1 7"/>
<feature type="binding site" evidence="7">
    <location>
        <position position="305"/>
    </location>
    <ligand>
        <name>N-formimidoyl-L-glutamate</name>
        <dbReference type="ChEBI" id="CHEBI:58928"/>
    </ligand>
</feature>
<feature type="binding site" evidence="7">
    <location>
        <position position="137"/>
    </location>
    <ligand>
        <name>N-formimidoyl-L-glutamate</name>
        <dbReference type="ChEBI" id="CHEBI:58928"/>
    </ligand>
</feature>
<feature type="binding site" evidence="7">
    <location>
        <position position="230"/>
    </location>
    <ligand>
        <name>4-imidazolone-5-propanoate</name>
        <dbReference type="ChEBI" id="CHEBI:77893"/>
    </ligand>
</feature>
<evidence type="ECO:0000256" key="1">
    <source>
        <dbReference type="ARBA" id="ARBA00012864"/>
    </source>
</evidence>
<feature type="binding site" evidence="7">
    <location>
        <position position="79"/>
    </location>
    <ligand>
        <name>4-imidazolone-5-propanoate</name>
        <dbReference type="ChEBI" id="CHEBI:77893"/>
    </ligand>
</feature>
<comment type="similarity">
    <text evidence="7">Belongs to the metallo-dependent hydrolases superfamily. HutI family.</text>
</comment>
<evidence type="ECO:0000256" key="5">
    <source>
        <dbReference type="ARBA" id="ARBA00022833"/>
    </source>
</evidence>
<feature type="binding site" evidence="7">
    <location>
        <position position="72"/>
    </location>
    <ligand>
        <name>Fe(3+)</name>
        <dbReference type="ChEBI" id="CHEBI:29034"/>
    </ligand>
</feature>
<dbReference type="Proteomes" id="UP000002247">
    <property type="component" value="Chromosome"/>
</dbReference>
<dbReference type="KEGG" id="srt:Srot_2486"/>